<evidence type="ECO:0000256" key="5">
    <source>
        <dbReference type="ARBA" id="ARBA00070406"/>
    </source>
</evidence>
<evidence type="ECO:0000259" key="7">
    <source>
        <dbReference type="PROSITE" id="PS51078"/>
    </source>
</evidence>
<sequence>MISRFSYKLTKRMLTLKHSLDDKYFVVSVKNALRILRQFTPKLPELGISDIAERIELPSSTVHRLVKELEIEGFLVQNSKNKKYRLGLSIITLGGIVQSHQEIYEEAKPILANLASEFLLPAHICVMEHHKVVYLLREMGEQPVKLITKSGRYNDLHCTAEGLAILAFKSQKIIQDIISKPLTKYTDYTITDPKELKKAIQQIRYKRFAIQKDTFDIGYISFAVPIQDYTGEVVSSLALIGHSKYVKESQYKEIFSRLQKEAKVISEMLGYYEY</sequence>
<keyword evidence="9" id="KW-1185">Reference proteome</keyword>
<dbReference type="SUPFAM" id="SSF46785">
    <property type="entry name" value="Winged helix' DNA-binding domain"/>
    <property type="match status" value="1"/>
</dbReference>
<dbReference type="Pfam" id="PF09339">
    <property type="entry name" value="HTH_IclR"/>
    <property type="match status" value="1"/>
</dbReference>
<dbReference type="PANTHER" id="PTHR30136">
    <property type="entry name" value="HELIX-TURN-HELIX TRANSCRIPTIONAL REGULATOR, ICLR FAMILY"/>
    <property type="match status" value="1"/>
</dbReference>
<name>A0A396SB51_9BACL</name>
<evidence type="ECO:0000313" key="9">
    <source>
        <dbReference type="Proteomes" id="UP000265692"/>
    </source>
</evidence>
<dbReference type="AlphaFoldDB" id="A0A396SB51"/>
<dbReference type="InterPro" id="IPR036390">
    <property type="entry name" value="WH_DNA-bd_sf"/>
</dbReference>
<evidence type="ECO:0000313" key="8">
    <source>
        <dbReference type="EMBL" id="RHW38598.1"/>
    </source>
</evidence>
<dbReference type="GO" id="GO:0045892">
    <property type="term" value="P:negative regulation of DNA-templated transcription"/>
    <property type="evidence" value="ECO:0007669"/>
    <property type="project" value="TreeGrafter"/>
</dbReference>
<dbReference type="PANTHER" id="PTHR30136:SF24">
    <property type="entry name" value="HTH-TYPE TRANSCRIPTIONAL REPRESSOR ALLR"/>
    <property type="match status" value="1"/>
</dbReference>
<comment type="function">
    <text evidence="4">May be an activator protein for the gylABX operon.</text>
</comment>
<dbReference type="InterPro" id="IPR014757">
    <property type="entry name" value="Tscrpt_reg_IclR_C"/>
</dbReference>
<feature type="domain" description="HTH iclR-type" evidence="6">
    <location>
        <begin position="26"/>
        <end position="88"/>
    </location>
</feature>
<dbReference type="Proteomes" id="UP000265692">
    <property type="component" value="Unassembled WGS sequence"/>
</dbReference>
<comment type="caution">
    <text evidence="8">The sequence shown here is derived from an EMBL/GenBank/DDBJ whole genome shotgun (WGS) entry which is preliminary data.</text>
</comment>
<dbReference type="SUPFAM" id="SSF55781">
    <property type="entry name" value="GAF domain-like"/>
    <property type="match status" value="1"/>
</dbReference>
<dbReference type="Pfam" id="PF01614">
    <property type="entry name" value="IclR_C"/>
    <property type="match status" value="1"/>
</dbReference>
<dbReference type="GO" id="GO:0003677">
    <property type="term" value="F:DNA binding"/>
    <property type="evidence" value="ECO:0007669"/>
    <property type="project" value="UniProtKB-KW"/>
</dbReference>
<evidence type="ECO:0000259" key="6">
    <source>
        <dbReference type="PROSITE" id="PS51077"/>
    </source>
</evidence>
<evidence type="ECO:0000256" key="2">
    <source>
        <dbReference type="ARBA" id="ARBA00023125"/>
    </source>
</evidence>
<evidence type="ECO:0000256" key="3">
    <source>
        <dbReference type="ARBA" id="ARBA00023163"/>
    </source>
</evidence>
<gene>
    <name evidence="8" type="ORF">D1B33_06895</name>
</gene>
<dbReference type="FunFam" id="1.10.10.10:FF:000056">
    <property type="entry name" value="IclR family transcriptional regulator"/>
    <property type="match status" value="1"/>
</dbReference>
<keyword evidence="2" id="KW-0238">DNA-binding</keyword>
<dbReference type="PROSITE" id="PS51078">
    <property type="entry name" value="ICLR_ED"/>
    <property type="match status" value="1"/>
</dbReference>
<dbReference type="InterPro" id="IPR005471">
    <property type="entry name" value="Tscrpt_reg_IclR_N"/>
</dbReference>
<organism evidence="8 9">
    <name type="scientific">Ureibacillus yapensis</name>
    <dbReference type="NCBI Taxonomy" id="2304605"/>
    <lineage>
        <taxon>Bacteria</taxon>
        <taxon>Bacillati</taxon>
        <taxon>Bacillota</taxon>
        <taxon>Bacilli</taxon>
        <taxon>Bacillales</taxon>
        <taxon>Caryophanaceae</taxon>
        <taxon>Ureibacillus</taxon>
    </lineage>
</organism>
<dbReference type="Gene3D" id="3.30.450.40">
    <property type="match status" value="1"/>
</dbReference>
<dbReference type="EMBL" id="QWEI01000002">
    <property type="protein sequence ID" value="RHW38598.1"/>
    <property type="molecule type" value="Genomic_DNA"/>
</dbReference>
<keyword evidence="1" id="KW-0805">Transcription regulation</keyword>
<dbReference type="PROSITE" id="PS51077">
    <property type="entry name" value="HTH_ICLR"/>
    <property type="match status" value="1"/>
</dbReference>
<proteinExistence type="predicted"/>
<reference evidence="8 9" key="1">
    <citation type="submission" date="2018-08" db="EMBL/GenBank/DDBJ databases">
        <title>Lysinibacillus sp. YLB-03 draft genome sequence.</title>
        <authorList>
            <person name="Yu L."/>
        </authorList>
    </citation>
    <scope>NUCLEOTIDE SEQUENCE [LARGE SCALE GENOMIC DNA]</scope>
    <source>
        <strain evidence="8 9">YLB-03</strain>
    </source>
</reference>
<dbReference type="SMART" id="SM00346">
    <property type="entry name" value="HTH_ICLR"/>
    <property type="match status" value="1"/>
</dbReference>
<feature type="domain" description="IclR-ED" evidence="7">
    <location>
        <begin position="89"/>
        <end position="271"/>
    </location>
</feature>
<dbReference type="Gene3D" id="1.10.10.10">
    <property type="entry name" value="Winged helix-like DNA-binding domain superfamily/Winged helix DNA-binding domain"/>
    <property type="match status" value="1"/>
</dbReference>
<evidence type="ECO:0000256" key="1">
    <source>
        <dbReference type="ARBA" id="ARBA00023015"/>
    </source>
</evidence>
<protein>
    <recommendedName>
        <fullName evidence="5">Glycerol operon regulatory protein</fullName>
    </recommendedName>
</protein>
<dbReference type="InterPro" id="IPR036388">
    <property type="entry name" value="WH-like_DNA-bd_sf"/>
</dbReference>
<dbReference type="InterPro" id="IPR029016">
    <property type="entry name" value="GAF-like_dom_sf"/>
</dbReference>
<evidence type="ECO:0000256" key="4">
    <source>
        <dbReference type="ARBA" id="ARBA00058938"/>
    </source>
</evidence>
<keyword evidence="3" id="KW-0804">Transcription</keyword>
<dbReference type="InterPro" id="IPR050707">
    <property type="entry name" value="HTH_MetabolicPath_Reg"/>
</dbReference>
<accession>A0A396SB51</accession>
<dbReference type="GO" id="GO:0003700">
    <property type="term" value="F:DNA-binding transcription factor activity"/>
    <property type="evidence" value="ECO:0007669"/>
    <property type="project" value="TreeGrafter"/>
</dbReference>